<feature type="region of interest" description="Disordered" evidence="1">
    <location>
        <begin position="90"/>
        <end position="124"/>
    </location>
</feature>
<dbReference type="SMART" id="SM00338">
    <property type="entry name" value="BRLZ"/>
    <property type="match status" value="1"/>
</dbReference>
<dbReference type="EMBL" id="BRYA01000635">
    <property type="protein sequence ID" value="GMI26819.1"/>
    <property type="molecule type" value="Genomic_DNA"/>
</dbReference>
<organism evidence="3 4">
    <name type="scientific">Triparma columacea</name>
    <dbReference type="NCBI Taxonomy" id="722753"/>
    <lineage>
        <taxon>Eukaryota</taxon>
        <taxon>Sar</taxon>
        <taxon>Stramenopiles</taxon>
        <taxon>Ochrophyta</taxon>
        <taxon>Bolidophyceae</taxon>
        <taxon>Parmales</taxon>
        <taxon>Triparmaceae</taxon>
        <taxon>Triparma</taxon>
    </lineage>
</organism>
<reference evidence="4" key="1">
    <citation type="journal article" date="2023" name="Commun. Biol.">
        <title>Genome analysis of Parmales, the sister group of diatoms, reveals the evolutionary specialization of diatoms from phago-mixotrophs to photoautotrophs.</title>
        <authorList>
            <person name="Ban H."/>
            <person name="Sato S."/>
            <person name="Yoshikawa S."/>
            <person name="Yamada K."/>
            <person name="Nakamura Y."/>
            <person name="Ichinomiya M."/>
            <person name="Sato N."/>
            <person name="Blanc-Mathieu R."/>
            <person name="Endo H."/>
            <person name="Kuwata A."/>
            <person name="Ogata H."/>
        </authorList>
    </citation>
    <scope>NUCLEOTIDE SEQUENCE [LARGE SCALE GENOMIC DNA]</scope>
</reference>
<dbReference type="GO" id="GO:0003700">
    <property type="term" value="F:DNA-binding transcription factor activity"/>
    <property type="evidence" value="ECO:0007669"/>
    <property type="project" value="InterPro"/>
</dbReference>
<dbReference type="CDD" id="cd14686">
    <property type="entry name" value="bZIP"/>
    <property type="match status" value="1"/>
</dbReference>
<dbReference type="AlphaFoldDB" id="A0A9W7G0Z4"/>
<accession>A0A9W7G0Z4</accession>
<keyword evidence="4" id="KW-1185">Reference proteome</keyword>
<dbReference type="Pfam" id="PF00170">
    <property type="entry name" value="bZIP_1"/>
    <property type="match status" value="1"/>
</dbReference>
<evidence type="ECO:0000256" key="1">
    <source>
        <dbReference type="SAM" id="MobiDB-lite"/>
    </source>
</evidence>
<dbReference type="Proteomes" id="UP001165065">
    <property type="component" value="Unassembled WGS sequence"/>
</dbReference>
<feature type="region of interest" description="Disordered" evidence="1">
    <location>
        <begin position="192"/>
        <end position="216"/>
    </location>
</feature>
<sequence length="235" mass="25927">MEGRYSRRKRVNTSFENADCGGEKRLKQQPSYEPVHSETMTKEELSAWRKAQRRLRNRQSAAASRMKQKSRIDELELEVSKLKALLSFYEKGASPPPPPSLSRQKSIPISPPSSPALEGHSSNTRLKPRLAMPYLCTTEGIGIFKDGGDIKIDGKEMEMEEFQYVPPGPVTATSDEVSSVAVSLVQEVIPDVSPESLEESSVSFSASSSSEDESDEDLLGFLLDGGLIWNEDTGT</sequence>
<feature type="domain" description="BZIP" evidence="2">
    <location>
        <begin position="53"/>
        <end position="67"/>
    </location>
</feature>
<evidence type="ECO:0000313" key="4">
    <source>
        <dbReference type="Proteomes" id="UP001165065"/>
    </source>
</evidence>
<name>A0A9W7G0Z4_9STRA</name>
<protein>
    <recommendedName>
        <fullName evidence="2">BZIP domain-containing protein</fullName>
    </recommendedName>
</protein>
<feature type="compositionally biased region" description="Basic residues" evidence="1">
    <location>
        <begin position="1"/>
        <end position="11"/>
    </location>
</feature>
<proteinExistence type="predicted"/>
<dbReference type="SUPFAM" id="SSF57959">
    <property type="entry name" value="Leucine zipper domain"/>
    <property type="match status" value="1"/>
</dbReference>
<feature type="compositionally biased region" description="Basic and acidic residues" evidence="1">
    <location>
        <begin position="35"/>
        <end position="47"/>
    </location>
</feature>
<dbReference type="Gene3D" id="1.20.5.170">
    <property type="match status" value="1"/>
</dbReference>
<feature type="region of interest" description="Disordered" evidence="1">
    <location>
        <begin position="1"/>
        <end position="73"/>
    </location>
</feature>
<dbReference type="InterPro" id="IPR004827">
    <property type="entry name" value="bZIP"/>
</dbReference>
<comment type="caution">
    <text evidence="3">The sequence shown here is derived from an EMBL/GenBank/DDBJ whole genome shotgun (WGS) entry which is preliminary data.</text>
</comment>
<gene>
    <name evidence="3" type="ORF">TrCOL_g10280</name>
</gene>
<dbReference type="PROSITE" id="PS00036">
    <property type="entry name" value="BZIP_BASIC"/>
    <property type="match status" value="1"/>
</dbReference>
<dbReference type="OrthoDB" id="48969at2759"/>
<evidence type="ECO:0000313" key="3">
    <source>
        <dbReference type="EMBL" id="GMI26819.1"/>
    </source>
</evidence>
<evidence type="ECO:0000259" key="2">
    <source>
        <dbReference type="PROSITE" id="PS00036"/>
    </source>
</evidence>
<dbReference type="InterPro" id="IPR046347">
    <property type="entry name" value="bZIP_sf"/>
</dbReference>
<feature type="compositionally biased region" description="Low complexity" evidence="1">
    <location>
        <begin position="192"/>
        <end position="209"/>
    </location>
</feature>